<feature type="transmembrane region" description="Helical" evidence="2">
    <location>
        <begin position="190"/>
        <end position="210"/>
    </location>
</feature>
<feature type="domain" description="Rhodopsin" evidence="3">
    <location>
        <begin position="52"/>
        <end position="287"/>
    </location>
</feature>
<feature type="compositionally biased region" description="Basic and acidic residues" evidence="1">
    <location>
        <begin position="352"/>
        <end position="369"/>
    </location>
</feature>
<keyword evidence="5" id="KW-1185">Reference proteome</keyword>
<feature type="transmembrane region" description="Helical" evidence="2">
    <location>
        <begin position="110"/>
        <end position="133"/>
    </location>
</feature>
<comment type="caution">
    <text evidence="4">The sequence shown here is derived from an EMBL/GenBank/DDBJ whole genome shotgun (WGS) entry which is preliminary data.</text>
</comment>
<sequence>MAESVSGDATSGIFEPLKPPFQALSDTNEGPLIMVVSIPMIAVACLTVLVKSWTAYGTTRRLGVSDATAISAMALGIGYTIALNQSVQQGLGRAAVELDESMNEALGKSYLTSSILLVLALACAKATVIVFIINIKPQRLVRLASFAILGASVLWGVASAIAIALQCGPNRWVMGPDSNNTCVNQRAMQVAIRASDALLDVAIVMLPVFMMVQVQTSSSKRFWVITLFATRIITPILTGITIATLSDFYNASNEDRPFQAVTPAIWTSVALGLSMITACIPCIKRFLADWASGLSHAMINESFEMEHTASGSRTRNQEYASGSGWHGSLVSKLRMSRLGGAEVSSKSFGRTQDSERGVHPERAKGHSEDTSDSVKGLVDGVIIKTTDWRIDYEDAERTSIDGNGSTDSGHGTVPKTIR</sequence>
<evidence type="ECO:0000313" key="4">
    <source>
        <dbReference type="EMBL" id="KAK5090465.1"/>
    </source>
</evidence>
<accession>A0AAN7Y9S0</accession>
<feature type="transmembrane region" description="Helical" evidence="2">
    <location>
        <begin position="62"/>
        <end position="82"/>
    </location>
</feature>
<feature type="transmembrane region" description="Helical" evidence="2">
    <location>
        <begin position="222"/>
        <end position="245"/>
    </location>
</feature>
<evidence type="ECO:0000256" key="1">
    <source>
        <dbReference type="SAM" id="MobiDB-lite"/>
    </source>
</evidence>
<proteinExistence type="predicted"/>
<feature type="transmembrane region" description="Helical" evidence="2">
    <location>
        <begin position="140"/>
        <end position="165"/>
    </location>
</feature>
<evidence type="ECO:0000313" key="5">
    <source>
        <dbReference type="Proteomes" id="UP001309876"/>
    </source>
</evidence>
<dbReference type="InterPro" id="IPR049326">
    <property type="entry name" value="Rhodopsin_dom_fungi"/>
</dbReference>
<keyword evidence="2" id="KW-1133">Transmembrane helix</keyword>
<feature type="region of interest" description="Disordered" evidence="1">
    <location>
        <begin position="341"/>
        <end position="373"/>
    </location>
</feature>
<protein>
    <recommendedName>
        <fullName evidence="3">Rhodopsin domain-containing protein</fullName>
    </recommendedName>
</protein>
<feature type="transmembrane region" description="Helical" evidence="2">
    <location>
        <begin position="32"/>
        <end position="50"/>
    </location>
</feature>
<feature type="compositionally biased region" description="Polar residues" evidence="1">
    <location>
        <begin position="400"/>
        <end position="409"/>
    </location>
</feature>
<name>A0AAN7Y9S0_9EURO</name>
<reference evidence="4 5" key="1">
    <citation type="submission" date="2023-08" db="EMBL/GenBank/DDBJ databases">
        <title>Black Yeasts Isolated from many extreme environments.</title>
        <authorList>
            <person name="Coleine C."/>
            <person name="Stajich J.E."/>
            <person name="Selbmann L."/>
        </authorList>
    </citation>
    <scope>NUCLEOTIDE SEQUENCE [LARGE SCALE GENOMIC DNA]</scope>
    <source>
        <strain evidence="4 5">CCFEE 5910</strain>
    </source>
</reference>
<feature type="transmembrane region" description="Helical" evidence="2">
    <location>
        <begin position="265"/>
        <end position="283"/>
    </location>
</feature>
<dbReference type="AlphaFoldDB" id="A0AAN7Y9S0"/>
<dbReference type="EMBL" id="JAVRRJ010000001">
    <property type="protein sequence ID" value="KAK5090465.1"/>
    <property type="molecule type" value="Genomic_DNA"/>
</dbReference>
<dbReference type="PANTHER" id="PTHR38794">
    <property type="entry name" value="INTEGRAL MEMBRANE PROTEIN"/>
    <property type="match status" value="1"/>
</dbReference>
<dbReference type="Pfam" id="PF20684">
    <property type="entry name" value="Fung_rhodopsin"/>
    <property type="match status" value="1"/>
</dbReference>
<evidence type="ECO:0000256" key="2">
    <source>
        <dbReference type="SAM" id="Phobius"/>
    </source>
</evidence>
<feature type="region of interest" description="Disordered" evidence="1">
    <location>
        <begin position="398"/>
        <end position="418"/>
    </location>
</feature>
<dbReference type="Proteomes" id="UP001309876">
    <property type="component" value="Unassembled WGS sequence"/>
</dbReference>
<keyword evidence="2" id="KW-0812">Transmembrane</keyword>
<evidence type="ECO:0000259" key="3">
    <source>
        <dbReference type="Pfam" id="PF20684"/>
    </source>
</evidence>
<keyword evidence="2" id="KW-0472">Membrane</keyword>
<organism evidence="4 5">
    <name type="scientific">Lithohypha guttulata</name>
    <dbReference type="NCBI Taxonomy" id="1690604"/>
    <lineage>
        <taxon>Eukaryota</taxon>
        <taxon>Fungi</taxon>
        <taxon>Dikarya</taxon>
        <taxon>Ascomycota</taxon>
        <taxon>Pezizomycotina</taxon>
        <taxon>Eurotiomycetes</taxon>
        <taxon>Chaetothyriomycetidae</taxon>
        <taxon>Chaetothyriales</taxon>
        <taxon>Trichomeriaceae</taxon>
        <taxon>Lithohypha</taxon>
    </lineage>
</organism>
<gene>
    <name evidence="4" type="ORF">LTR05_000637</name>
</gene>
<dbReference type="PANTHER" id="PTHR38794:SF3">
    <property type="entry name" value="INTEGRAL MEMBRANE PROTEIN"/>
    <property type="match status" value="1"/>
</dbReference>